<reference evidence="1 2" key="1">
    <citation type="submission" date="2017-03" db="EMBL/GenBank/DDBJ databases">
        <authorList>
            <person name="Afonso C.L."/>
            <person name="Miller P.J."/>
            <person name="Scott M.A."/>
            <person name="Spackman E."/>
            <person name="Goraichik I."/>
            <person name="Dimitrov K.M."/>
            <person name="Suarez D.L."/>
            <person name="Swayne D.E."/>
        </authorList>
    </citation>
    <scope>NUCLEOTIDE SEQUENCE [LARGE SCALE GENOMIC DNA]</scope>
    <source>
        <strain evidence="1 2">CECT 8110</strain>
    </source>
</reference>
<dbReference type="EMBL" id="FWFU01000001">
    <property type="protein sequence ID" value="SLN27077.1"/>
    <property type="molecule type" value="Genomic_DNA"/>
</dbReference>
<protein>
    <submittedName>
        <fullName evidence="1">Uncharacterized protein</fullName>
    </submittedName>
</protein>
<name>A0A1X6YP18_9RHOB</name>
<proteinExistence type="predicted"/>
<sequence>MGVTEDMADQLAQDVIKYIEATGDEDVVSDMIKLLGASSQTAEEAFLTSLRVRRANMKARAMLMERARKFQQDNSPGTADKG</sequence>
<dbReference type="OrthoDB" id="7876148at2"/>
<dbReference type="RefSeq" id="WP_085816812.1">
    <property type="nucleotide sequence ID" value="NZ_FWFU01000001.1"/>
</dbReference>
<organism evidence="1 2">
    <name type="scientific">Roseovarius halotolerans</name>
    <dbReference type="NCBI Taxonomy" id="505353"/>
    <lineage>
        <taxon>Bacteria</taxon>
        <taxon>Pseudomonadati</taxon>
        <taxon>Pseudomonadota</taxon>
        <taxon>Alphaproteobacteria</taxon>
        <taxon>Rhodobacterales</taxon>
        <taxon>Roseobacteraceae</taxon>
        <taxon>Roseovarius</taxon>
    </lineage>
</organism>
<evidence type="ECO:0000313" key="2">
    <source>
        <dbReference type="Proteomes" id="UP000193207"/>
    </source>
</evidence>
<accession>A0A1X6YP18</accession>
<evidence type="ECO:0000313" key="1">
    <source>
        <dbReference type="EMBL" id="SLN27077.1"/>
    </source>
</evidence>
<gene>
    <name evidence="1" type="ORF">ROH8110_01286</name>
</gene>
<dbReference type="Proteomes" id="UP000193207">
    <property type="component" value="Unassembled WGS sequence"/>
</dbReference>
<dbReference type="AlphaFoldDB" id="A0A1X6YP18"/>
<keyword evidence="2" id="KW-1185">Reference proteome</keyword>